<feature type="transmembrane region" description="Helical" evidence="8">
    <location>
        <begin position="317"/>
        <end position="335"/>
    </location>
</feature>
<protein>
    <recommendedName>
        <fullName evidence="9">Glycosyltransferase RgtA/B/C/D-like domain-containing protein</fullName>
    </recommendedName>
</protein>
<comment type="caution">
    <text evidence="10">The sequence shown here is derived from an EMBL/GenBank/DDBJ whole genome shotgun (WGS) entry which is preliminary data.</text>
</comment>
<dbReference type="InterPro" id="IPR050297">
    <property type="entry name" value="LipidA_mod_glycosyltrf_83"/>
</dbReference>
<feature type="transmembrane region" description="Helical" evidence="8">
    <location>
        <begin position="132"/>
        <end position="150"/>
    </location>
</feature>
<gene>
    <name evidence="10" type="ORF">GS660_06035</name>
</gene>
<dbReference type="EMBL" id="WWNR01000003">
    <property type="protein sequence ID" value="MZQ88651.1"/>
    <property type="molecule type" value="Genomic_DNA"/>
</dbReference>
<evidence type="ECO:0000256" key="6">
    <source>
        <dbReference type="ARBA" id="ARBA00022989"/>
    </source>
</evidence>
<evidence type="ECO:0000259" key="9">
    <source>
        <dbReference type="Pfam" id="PF13231"/>
    </source>
</evidence>
<feature type="transmembrane region" description="Helical" evidence="8">
    <location>
        <begin position="102"/>
        <end position="120"/>
    </location>
</feature>
<keyword evidence="11" id="KW-1185">Reference proteome</keyword>
<dbReference type="PANTHER" id="PTHR33908">
    <property type="entry name" value="MANNOSYLTRANSFERASE YKCB-RELATED"/>
    <property type="match status" value="1"/>
</dbReference>
<evidence type="ECO:0000256" key="5">
    <source>
        <dbReference type="ARBA" id="ARBA00022692"/>
    </source>
</evidence>
<dbReference type="Proteomes" id="UP000477083">
    <property type="component" value="Unassembled WGS sequence"/>
</dbReference>
<dbReference type="AlphaFoldDB" id="A0A6L8VG26"/>
<feature type="transmembrane region" description="Helical" evidence="8">
    <location>
        <begin position="250"/>
        <end position="269"/>
    </location>
</feature>
<evidence type="ECO:0000256" key="8">
    <source>
        <dbReference type="SAM" id="Phobius"/>
    </source>
</evidence>
<dbReference type="GO" id="GO:0009103">
    <property type="term" value="P:lipopolysaccharide biosynthetic process"/>
    <property type="evidence" value="ECO:0007669"/>
    <property type="project" value="UniProtKB-ARBA"/>
</dbReference>
<dbReference type="RefSeq" id="WP_161344461.1">
    <property type="nucleotide sequence ID" value="NZ_BMGW01000003.1"/>
</dbReference>
<feature type="domain" description="Glycosyltransferase RgtA/B/C/D-like" evidence="9">
    <location>
        <begin position="57"/>
        <end position="215"/>
    </location>
</feature>
<name>A0A6L8VG26_9RHOB</name>
<comment type="subcellular location">
    <subcellularLocation>
        <location evidence="1">Cell membrane</location>
        <topology evidence="1">Multi-pass membrane protein</topology>
    </subcellularLocation>
</comment>
<accession>A0A6L8VG26</accession>
<proteinExistence type="predicted"/>
<keyword evidence="2" id="KW-1003">Cell membrane</keyword>
<dbReference type="Pfam" id="PF13231">
    <property type="entry name" value="PMT_2"/>
    <property type="match status" value="1"/>
</dbReference>
<reference evidence="10 11" key="1">
    <citation type="submission" date="2020-01" db="EMBL/GenBank/DDBJ databases">
        <title>Frigidibacter albus SP32T (=CGMCC 1.13995T).</title>
        <authorList>
            <person name="Liao X."/>
        </authorList>
    </citation>
    <scope>NUCLEOTIDE SEQUENCE [LARGE SCALE GENOMIC DNA]</scope>
    <source>
        <strain evidence="10 11">SP32</strain>
    </source>
</reference>
<dbReference type="InterPro" id="IPR038731">
    <property type="entry name" value="RgtA/B/C-like"/>
</dbReference>
<organism evidence="10 11">
    <name type="scientific">Frigidibacter albus</name>
    <dbReference type="NCBI Taxonomy" id="1465486"/>
    <lineage>
        <taxon>Bacteria</taxon>
        <taxon>Pseudomonadati</taxon>
        <taxon>Pseudomonadota</taxon>
        <taxon>Alphaproteobacteria</taxon>
        <taxon>Rhodobacterales</taxon>
        <taxon>Paracoccaceae</taxon>
        <taxon>Frigidibacter</taxon>
    </lineage>
</organism>
<keyword evidence="7 8" id="KW-0472">Membrane</keyword>
<dbReference type="PANTHER" id="PTHR33908:SF11">
    <property type="entry name" value="MEMBRANE PROTEIN"/>
    <property type="match status" value="1"/>
</dbReference>
<evidence type="ECO:0000256" key="2">
    <source>
        <dbReference type="ARBA" id="ARBA00022475"/>
    </source>
</evidence>
<evidence type="ECO:0000256" key="7">
    <source>
        <dbReference type="ARBA" id="ARBA00023136"/>
    </source>
</evidence>
<keyword evidence="5 8" id="KW-0812">Transmembrane</keyword>
<keyword evidence="6 8" id="KW-1133">Transmembrane helix</keyword>
<evidence type="ECO:0000313" key="10">
    <source>
        <dbReference type="EMBL" id="MZQ88651.1"/>
    </source>
</evidence>
<evidence type="ECO:0000256" key="1">
    <source>
        <dbReference type="ARBA" id="ARBA00004651"/>
    </source>
</evidence>
<evidence type="ECO:0000256" key="4">
    <source>
        <dbReference type="ARBA" id="ARBA00022679"/>
    </source>
</evidence>
<dbReference type="GO" id="GO:0016763">
    <property type="term" value="F:pentosyltransferase activity"/>
    <property type="evidence" value="ECO:0007669"/>
    <property type="project" value="TreeGrafter"/>
</dbReference>
<evidence type="ECO:0000256" key="3">
    <source>
        <dbReference type="ARBA" id="ARBA00022676"/>
    </source>
</evidence>
<feature type="transmembrane region" description="Helical" evidence="8">
    <location>
        <begin position="12"/>
        <end position="30"/>
    </location>
</feature>
<dbReference type="GO" id="GO:0005886">
    <property type="term" value="C:plasma membrane"/>
    <property type="evidence" value="ECO:0007669"/>
    <property type="project" value="UniProtKB-SubCell"/>
</dbReference>
<dbReference type="OrthoDB" id="9153955at2"/>
<evidence type="ECO:0000313" key="11">
    <source>
        <dbReference type="Proteomes" id="UP000477083"/>
    </source>
</evidence>
<keyword evidence="3" id="KW-0328">Glycosyltransferase</keyword>
<feature type="transmembrane region" description="Helical" evidence="8">
    <location>
        <begin position="198"/>
        <end position="217"/>
    </location>
</feature>
<feature type="transmembrane region" description="Helical" evidence="8">
    <location>
        <begin position="50"/>
        <end position="70"/>
    </location>
</feature>
<feature type="transmembrane region" description="Helical" evidence="8">
    <location>
        <begin position="342"/>
        <end position="363"/>
    </location>
</feature>
<keyword evidence="4" id="KW-0808">Transferase</keyword>
<feature type="transmembrane region" description="Helical" evidence="8">
    <location>
        <begin position="289"/>
        <end position="311"/>
    </location>
</feature>
<sequence length="482" mass="50616">MDQGNGQGTRIFLALLVGYFLLQFGLRLALGGALETDEAEMVLLTPGFRLGYGPQLPLYSWLQAASFAVFGKSTFALAIVKNLMLFGTYALVFAALRPLLPLRLAVAGTLGLALLPDVFWEGQRATTHSVALLLTIAATLAAVSGLLRRGRAADYLLLGLAIGLGSLSKYNYALVPVALALAGLTLPLMRARLGDRRILATLAVALALIAAPALWMLRHPELAFASGYKLTVGEAVVQTLPWLTGLGDSFTGIAAGLGLAALVAAALGFGLRNRATSPLTEPGETFVRLLTRAALTAFAVFLVGVVFAGATHVTPRWLLPVFVLAAPPLLIRAVAMARPAAFHGLLGVVAVLAALTVVGMAGARMYGPARGAVDFADVEAALARFEPETTPILADFYVGGNLALRNPGWQVAPFLPTQAPPAPGTPVLVLMRTNLNLESNLGRSGWPAPETAQVLDSLDFTVPFRFTDAETLALSARLVARP</sequence>